<dbReference type="SUPFAM" id="SSF49562">
    <property type="entry name" value="C2 domain (Calcium/lipid-binding domain, CaLB)"/>
    <property type="match status" value="1"/>
</dbReference>
<evidence type="ECO:0000313" key="3">
    <source>
        <dbReference type="EMBL" id="KAH8984862.1"/>
    </source>
</evidence>
<proteinExistence type="predicted"/>
<gene>
    <name evidence="3" type="ORF">EDB92DRAFT_1465435</name>
</gene>
<evidence type="ECO:0000259" key="2">
    <source>
        <dbReference type="PROSITE" id="PS50004"/>
    </source>
</evidence>
<sequence>MVAAQHRKMFSNSPGPSASQNIRVPVLVQGRSLDSPPDAEPQGGPSQLRVEVTVLRAHNVPNLRNIFGLKFFVTVASQATEKKTPSVSVKGRTARWGESLGAFILQPSTPLVLRLYAKRFARRDTLIGTHEMIPVESQTGDRRSFCIHQQRRQTGWTIGPAGHALLDSRSVTEHNFLSDLAHQCPRSPIDQNQRLAF</sequence>
<dbReference type="PROSITE" id="PS50004">
    <property type="entry name" value="C2"/>
    <property type="match status" value="1"/>
</dbReference>
<feature type="region of interest" description="Disordered" evidence="1">
    <location>
        <begin position="1"/>
        <end position="21"/>
    </location>
</feature>
<dbReference type="Pfam" id="PF00168">
    <property type="entry name" value="C2"/>
    <property type="match status" value="1"/>
</dbReference>
<name>A0AAD4QAE4_9AGAM</name>
<feature type="domain" description="C2" evidence="2">
    <location>
        <begin position="31"/>
        <end position="148"/>
    </location>
</feature>
<accession>A0AAD4QAE4</accession>
<dbReference type="AlphaFoldDB" id="A0AAD4QAE4"/>
<evidence type="ECO:0000256" key="1">
    <source>
        <dbReference type="SAM" id="MobiDB-lite"/>
    </source>
</evidence>
<reference evidence="3" key="1">
    <citation type="submission" date="2022-01" db="EMBL/GenBank/DDBJ databases">
        <title>Comparative genomics reveals a dynamic genome evolution in the ectomycorrhizal milk-cap (Lactarius) mushrooms.</title>
        <authorList>
            <consortium name="DOE Joint Genome Institute"/>
            <person name="Lebreton A."/>
            <person name="Tang N."/>
            <person name="Kuo A."/>
            <person name="LaButti K."/>
            <person name="Drula E."/>
            <person name="Barry K."/>
            <person name="Clum A."/>
            <person name="Lipzen A."/>
            <person name="Mousain D."/>
            <person name="Ng V."/>
            <person name="Wang R."/>
            <person name="Wang X."/>
            <person name="Dai Y."/>
            <person name="Henrissat B."/>
            <person name="Grigoriev I.V."/>
            <person name="Guerin-Laguette A."/>
            <person name="Yu F."/>
            <person name="Martin F.M."/>
        </authorList>
    </citation>
    <scope>NUCLEOTIDE SEQUENCE</scope>
    <source>
        <strain evidence="3">QP</strain>
    </source>
</reference>
<dbReference type="EMBL" id="JAKELL010000071">
    <property type="protein sequence ID" value="KAH8984862.1"/>
    <property type="molecule type" value="Genomic_DNA"/>
</dbReference>
<dbReference type="Gene3D" id="2.60.40.150">
    <property type="entry name" value="C2 domain"/>
    <property type="match status" value="1"/>
</dbReference>
<comment type="caution">
    <text evidence="3">The sequence shown here is derived from an EMBL/GenBank/DDBJ whole genome shotgun (WGS) entry which is preliminary data.</text>
</comment>
<feature type="compositionally biased region" description="Polar residues" evidence="1">
    <location>
        <begin position="10"/>
        <end position="21"/>
    </location>
</feature>
<dbReference type="InterPro" id="IPR000008">
    <property type="entry name" value="C2_dom"/>
</dbReference>
<evidence type="ECO:0000313" key="4">
    <source>
        <dbReference type="Proteomes" id="UP001201163"/>
    </source>
</evidence>
<protein>
    <recommendedName>
        <fullName evidence="2">C2 domain-containing protein</fullName>
    </recommendedName>
</protein>
<keyword evidence="4" id="KW-1185">Reference proteome</keyword>
<organism evidence="3 4">
    <name type="scientific">Lactarius akahatsu</name>
    <dbReference type="NCBI Taxonomy" id="416441"/>
    <lineage>
        <taxon>Eukaryota</taxon>
        <taxon>Fungi</taxon>
        <taxon>Dikarya</taxon>
        <taxon>Basidiomycota</taxon>
        <taxon>Agaricomycotina</taxon>
        <taxon>Agaricomycetes</taxon>
        <taxon>Russulales</taxon>
        <taxon>Russulaceae</taxon>
        <taxon>Lactarius</taxon>
    </lineage>
</organism>
<dbReference type="InterPro" id="IPR035892">
    <property type="entry name" value="C2_domain_sf"/>
</dbReference>
<dbReference type="Proteomes" id="UP001201163">
    <property type="component" value="Unassembled WGS sequence"/>
</dbReference>